<evidence type="ECO:0000256" key="1">
    <source>
        <dbReference type="SAM" id="SignalP"/>
    </source>
</evidence>
<evidence type="ECO:0000313" key="3">
    <source>
        <dbReference type="Proteomes" id="UP000008898"/>
    </source>
</evidence>
<feature type="chain" id="PRO_5003402659" evidence="1">
    <location>
        <begin position="21"/>
        <end position="305"/>
    </location>
</feature>
<gene>
    <name evidence="2" type="ordered locus">zobellia_2728</name>
</gene>
<organism evidence="2 3">
    <name type="scientific">Zobellia galactanivorans (strain DSM 12802 / CCUG 47099 / CIP 106680 / NCIMB 13871 / Dsij)</name>
    <dbReference type="NCBI Taxonomy" id="63186"/>
    <lineage>
        <taxon>Bacteria</taxon>
        <taxon>Pseudomonadati</taxon>
        <taxon>Bacteroidota</taxon>
        <taxon>Flavobacteriia</taxon>
        <taxon>Flavobacteriales</taxon>
        <taxon>Flavobacteriaceae</taxon>
        <taxon>Zobellia</taxon>
    </lineage>
</organism>
<reference evidence="3" key="1">
    <citation type="submission" date="2009-07" db="EMBL/GenBank/DDBJ databases">
        <title>Complete genome sequence of Zobellia galactanivorans Dsij.</title>
        <authorList>
            <consortium name="Genoscope - CEA"/>
        </authorList>
    </citation>
    <scope>NUCLEOTIDE SEQUENCE [LARGE SCALE GENOMIC DNA]</scope>
    <source>
        <strain evidence="3">DSM 12802 / CCUG 47099 / CIP 106680 / NCIMB 13871 / Dsij</strain>
    </source>
</reference>
<dbReference type="PROSITE" id="PS51257">
    <property type="entry name" value="PROKAR_LIPOPROTEIN"/>
    <property type="match status" value="1"/>
</dbReference>
<accession>G0LCE6</accession>
<reference evidence="2 3" key="2">
    <citation type="journal article" date="2012" name="Environ. Microbiol.">
        <title>Characterization of the first alginolytic operons in a marine bacterium: from their emergence in marine Flavobacteriia to their independent transfers to marine Proteobacteria and human gut Bacteroides.</title>
        <authorList>
            <person name="Thomas F."/>
            <person name="Barbeyron T."/>
            <person name="Tonon T."/>
            <person name="Genicot S."/>
            <person name="Czjzek M."/>
            <person name="Michel G."/>
        </authorList>
    </citation>
    <scope>NUCLEOTIDE SEQUENCE [LARGE SCALE GENOMIC DNA]</scope>
    <source>
        <strain evidence="3">DSM 12802 / CCUG 47099 / CIP 106680 / NCIMB 13871 / Dsij</strain>
    </source>
</reference>
<proteinExistence type="predicted"/>
<dbReference type="STRING" id="63186.ZOBELLIA_2728"/>
<protein>
    <submittedName>
        <fullName evidence="2">Conserved hypothetical lipoprotein</fullName>
    </submittedName>
</protein>
<dbReference type="HOGENOM" id="CLU_885329_0_0_10"/>
<dbReference type="EMBL" id="FP476056">
    <property type="protein sequence ID" value="CAZ96878.1"/>
    <property type="molecule type" value="Genomic_DNA"/>
</dbReference>
<feature type="signal peptide" evidence="1">
    <location>
        <begin position="1"/>
        <end position="20"/>
    </location>
</feature>
<dbReference type="Proteomes" id="UP000008898">
    <property type="component" value="Chromosome"/>
</dbReference>
<evidence type="ECO:0000313" key="2">
    <source>
        <dbReference type="EMBL" id="CAZ96878.1"/>
    </source>
</evidence>
<sequence length="305" mass="34276">MSMKLNVRIAGFLLAGLLLSACNEKPKAKKEVVDTAKEEKVVDYTIPEAWINKRVEKAKAKLEKTDAGKVVWAAMEAHGGLKNWYGNGALAFRFNYQPLDGSTQRDSYQVVDVWRNKAVHTSAVDSTAKFGWDGATAWVQAKDSTAFAYDTRFWALTPLYLFGHPFVLDGEGVHLELLPETKYKNKVNEVVKVTFAEGTGDAPDDYYILQFDKETHLLTANRYIVSYPAYFKDGGHNPEKFMEVGELVNVSGVLLPKELKTHWTVKGGMPGEYITQIDITDIHFVKDIDKDFFEVPEDAKIIKGL</sequence>
<dbReference type="KEGG" id="zga:ZOBELLIA_2728"/>
<keyword evidence="2" id="KW-0449">Lipoprotein</keyword>
<name>G0LCE6_ZOBGA</name>
<dbReference type="PATRIC" id="fig|63186.3.peg.2682"/>
<keyword evidence="1" id="KW-0732">Signal</keyword>
<dbReference type="OrthoDB" id="282859at2"/>
<dbReference type="AlphaFoldDB" id="G0LCE6"/>
<keyword evidence="3" id="KW-1185">Reference proteome</keyword>